<sequence>MNTSNRRLTLLVHELTLPYQHLGTTKEWIISFIQQQPSHSFISFKQQETSFMNQLINTFISSHKDRHSFNQSGRTYIHSIGSEAHLLNPSIKTLGGKSIY</sequence>
<keyword evidence="1" id="KW-0496">Mitochondrion</keyword>
<comment type="caution">
    <text evidence="1">The sequence shown here is derived from an EMBL/GenBank/DDBJ whole genome shotgun (WGS) entry which is preliminary data.</text>
</comment>
<gene>
    <name evidence="1" type="ORF">ABT39_MTgene1156</name>
</gene>
<evidence type="ECO:0000313" key="1">
    <source>
        <dbReference type="EMBL" id="KUM51309.1"/>
    </source>
</evidence>
<accession>A0A101M5M0</accession>
<name>A0A101M5M0_PICGL</name>
<proteinExistence type="predicted"/>
<reference evidence="1" key="1">
    <citation type="journal article" date="2015" name="Genome Biol. Evol.">
        <title>Organellar Genomes of White Spruce (Picea glauca): Assembly and Annotation.</title>
        <authorList>
            <person name="Jackman S.D."/>
            <person name="Warren R.L."/>
            <person name="Gibb E.A."/>
            <person name="Vandervalk B.P."/>
            <person name="Mohamadi H."/>
            <person name="Chu J."/>
            <person name="Raymond A."/>
            <person name="Pleasance S."/>
            <person name="Coope R."/>
            <person name="Wildung M.R."/>
            <person name="Ritland C.E."/>
            <person name="Bousquet J."/>
            <person name="Jones S.J."/>
            <person name="Bohlmann J."/>
            <person name="Birol I."/>
        </authorList>
    </citation>
    <scope>NUCLEOTIDE SEQUENCE [LARGE SCALE GENOMIC DNA]</scope>
    <source>
        <tissue evidence="1">Flushing bud</tissue>
    </source>
</reference>
<protein>
    <submittedName>
        <fullName evidence="1">Uncharacterized protein</fullName>
    </submittedName>
</protein>
<organism evidence="1">
    <name type="scientific">Picea glauca</name>
    <name type="common">White spruce</name>
    <name type="synonym">Pinus glauca</name>
    <dbReference type="NCBI Taxonomy" id="3330"/>
    <lineage>
        <taxon>Eukaryota</taxon>
        <taxon>Viridiplantae</taxon>
        <taxon>Streptophyta</taxon>
        <taxon>Embryophyta</taxon>
        <taxon>Tracheophyta</taxon>
        <taxon>Spermatophyta</taxon>
        <taxon>Pinopsida</taxon>
        <taxon>Pinidae</taxon>
        <taxon>Conifers I</taxon>
        <taxon>Pinales</taxon>
        <taxon>Pinaceae</taxon>
        <taxon>Picea</taxon>
    </lineage>
</organism>
<dbReference type="AlphaFoldDB" id="A0A101M5M0"/>
<geneLocation type="mitochondrion" evidence="1"/>
<dbReference type="EMBL" id="LKAM01000001">
    <property type="protein sequence ID" value="KUM51309.1"/>
    <property type="molecule type" value="Genomic_DNA"/>
</dbReference>